<dbReference type="Proteomes" id="UP000032483">
    <property type="component" value="Unassembled WGS sequence"/>
</dbReference>
<evidence type="ECO:0000313" key="2">
    <source>
        <dbReference type="EMBL" id="KJF38768.1"/>
    </source>
</evidence>
<gene>
    <name evidence="2" type="ORF">TQ39_16050</name>
</gene>
<sequence>MAGKMVEKKIRSALPLYIAAGAFLVCAAVLPVYSLPGFLGACAVAAGAYFLSDKKIPPRVVMVPAPEDPFATGEEALDAALEKARDDLEKLEVLNARIPAAALSAQISRMEKAGAAILQQVREHPEKGRDIRKFVTYYLPTAVKILTTYADLSASGAGGENAKSLMSDVEKNAGTIAAAFEAQLDALFAGEVLDVSSDIAVLDGMLSGDGLSGKNNLKLS</sequence>
<dbReference type="InterPro" id="IPR018770">
    <property type="entry name" value="ChloroindolylP_hydrolase"/>
</dbReference>
<keyword evidence="1" id="KW-1133">Transmembrane helix</keyword>
<dbReference type="Pfam" id="PF10112">
    <property type="entry name" value="Halogen_Hydrol"/>
    <property type="match status" value="1"/>
</dbReference>
<accession>A0A0D8IZ20</accession>
<reference evidence="2" key="1">
    <citation type="submission" date="2015-02" db="EMBL/GenBank/DDBJ databases">
        <title>A novel member of the family Ruminococcaceae isolated from human feces.</title>
        <authorList>
            <person name="Shkoporov A.N."/>
            <person name="Chaplin A.V."/>
            <person name="Motuzova O.V."/>
            <person name="Kafarskaia L.I."/>
            <person name="Khokhlova E.V."/>
            <person name="Efimov B.A."/>
        </authorList>
    </citation>
    <scope>NUCLEOTIDE SEQUENCE [LARGE SCALE GENOMIC DNA]</scope>
    <source>
        <strain evidence="2">585-1</strain>
    </source>
</reference>
<protein>
    <recommendedName>
        <fullName evidence="4">5-bromo-4-chloroindolyl phosphate hydrolysis protein</fullName>
    </recommendedName>
</protein>
<dbReference type="AlphaFoldDB" id="A0A0D8IZ20"/>
<evidence type="ECO:0000313" key="3">
    <source>
        <dbReference type="Proteomes" id="UP000032483"/>
    </source>
</evidence>
<dbReference type="EMBL" id="JXXK01000031">
    <property type="protein sequence ID" value="KJF38768.1"/>
    <property type="molecule type" value="Genomic_DNA"/>
</dbReference>
<feature type="transmembrane region" description="Helical" evidence="1">
    <location>
        <begin position="12"/>
        <end position="30"/>
    </location>
</feature>
<organism evidence="2 3">
    <name type="scientific">Ruthenibacterium lactatiformans</name>
    <dbReference type="NCBI Taxonomy" id="1550024"/>
    <lineage>
        <taxon>Bacteria</taxon>
        <taxon>Bacillati</taxon>
        <taxon>Bacillota</taxon>
        <taxon>Clostridia</taxon>
        <taxon>Eubacteriales</taxon>
        <taxon>Oscillospiraceae</taxon>
        <taxon>Ruthenibacterium</taxon>
    </lineage>
</organism>
<keyword evidence="1" id="KW-0472">Membrane</keyword>
<dbReference type="GeneID" id="42858069"/>
<comment type="caution">
    <text evidence="2">The sequence shown here is derived from an EMBL/GenBank/DDBJ whole genome shotgun (WGS) entry which is preliminary data.</text>
</comment>
<proteinExistence type="predicted"/>
<evidence type="ECO:0008006" key="4">
    <source>
        <dbReference type="Google" id="ProtNLM"/>
    </source>
</evidence>
<keyword evidence="1" id="KW-0812">Transmembrane</keyword>
<dbReference type="RefSeq" id="WP_050006273.1">
    <property type="nucleotide sequence ID" value="NZ_CAUBBA010000017.1"/>
</dbReference>
<evidence type="ECO:0000256" key="1">
    <source>
        <dbReference type="SAM" id="Phobius"/>
    </source>
</evidence>
<name>A0A0D8IZ20_9FIRM</name>
<keyword evidence="3" id="KW-1185">Reference proteome</keyword>